<evidence type="ECO:0000256" key="14">
    <source>
        <dbReference type="RuleBase" id="RU363034"/>
    </source>
</evidence>
<dbReference type="InterPro" id="IPR040364">
    <property type="entry name" value="TTC21A/TTC21B"/>
</dbReference>
<feature type="repeat" description="TPR" evidence="13">
    <location>
        <begin position="745"/>
        <end position="778"/>
    </location>
</feature>
<protein>
    <submittedName>
        <fullName evidence="16">TT21B protein</fullName>
    </submittedName>
</protein>
<dbReference type="Pfam" id="PF25062">
    <property type="entry name" value="ARM_TT21_N"/>
    <property type="match status" value="1"/>
</dbReference>
<feature type="repeat" description="TPR" evidence="13">
    <location>
        <begin position="871"/>
        <end position="904"/>
    </location>
</feature>
<comment type="caution">
    <text evidence="16">The sequence shown here is derived from an EMBL/GenBank/DDBJ whole genome shotgun (WGS) entry which is preliminary data.</text>
</comment>
<feature type="domain" description="Peptidase S1" evidence="15">
    <location>
        <begin position="1573"/>
        <end position="1825"/>
    </location>
</feature>
<dbReference type="Pfam" id="PF00089">
    <property type="entry name" value="Trypsin"/>
    <property type="match status" value="2"/>
</dbReference>
<dbReference type="PRINTS" id="PR00722">
    <property type="entry name" value="CHYMOTRYPSIN"/>
</dbReference>
<dbReference type="InterPro" id="IPR056833">
    <property type="entry name" value="ARM_TT21_N"/>
</dbReference>
<dbReference type="InterPro" id="IPR001314">
    <property type="entry name" value="Peptidase_S1A"/>
</dbReference>
<keyword evidence="4 14" id="KW-0645">Protease</keyword>
<evidence type="ECO:0000313" key="16">
    <source>
        <dbReference type="EMBL" id="MBN3312580.1"/>
    </source>
</evidence>
<organism evidence="16 17">
    <name type="scientific">Atractosteus spatula</name>
    <name type="common">Alligator gar</name>
    <name type="synonym">Lepisosteus spatula</name>
    <dbReference type="NCBI Taxonomy" id="7917"/>
    <lineage>
        <taxon>Eukaryota</taxon>
        <taxon>Metazoa</taxon>
        <taxon>Chordata</taxon>
        <taxon>Craniata</taxon>
        <taxon>Vertebrata</taxon>
        <taxon>Euteleostomi</taxon>
        <taxon>Actinopterygii</taxon>
        <taxon>Neopterygii</taxon>
        <taxon>Holostei</taxon>
        <taxon>Semionotiformes</taxon>
        <taxon>Lepisosteidae</taxon>
        <taxon>Atractosteus</taxon>
    </lineage>
</organism>
<keyword evidence="5" id="KW-0732">Signal</keyword>
<evidence type="ECO:0000256" key="7">
    <source>
        <dbReference type="ARBA" id="ARBA00022801"/>
    </source>
</evidence>
<reference evidence="16" key="1">
    <citation type="journal article" date="2021" name="Cell">
        <title>Tracing the genetic footprints of vertebrate landing in non-teleost ray-finned fishes.</title>
        <authorList>
            <person name="Bi X."/>
            <person name="Wang K."/>
            <person name="Yang L."/>
            <person name="Pan H."/>
            <person name="Jiang H."/>
            <person name="Wei Q."/>
            <person name="Fang M."/>
            <person name="Yu H."/>
            <person name="Zhu C."/>
            <person name="Cai Y."/>
            <person name="He Y."/>
            <person name="Gan X."/>
            <person name="Zeng H."/>
            <person name="Yu D."/>
            <person name="Zhu Y."/>
            <person name="Jiang H."/>
            <person name="Qiu Q."/>
            <person name="Yang H."/>
            <person name="Zhang Y.E."/>
            <person name="Wang W."/>
            <person name="Zhu M."/>
            <person name="He S."/>
            <person name="Zhang G."/>
        </authorList>
    </citation>
    <scope>NUCLEOTIDE SEQUENCE</scope>
    <source>
        <strain evidence="16">Allg_001</strain>
    </source>
</reference>
<dbReference type="InterPro" id="IPR056835">
    <property type="entry name" value="ARM_TT21_5th"/>
</dbReference>
<dbReference type="PROSITE" id="PS50240">
    <property type="entry name" value="TRYPSIN_DOM"/>
    <property type="match status" value="2"/>
</dbReference>
<dbReference type="PROSITE" id="PS50005">
    <property type="entry name" value="TPR"/>
    <property type="match status" value="2"/>
</dbReference>
<dbReference type="InterPro" id="IPR011990">
    <property type="entry name" value="TPR-like_helical_dom_sf"/>
</dbReference>
<evidence type="ECO:0000313" key="17">
    <source>
        <dbReference type="Proteomes" id="UP000736164"/>
    </source>
</evidence>
<evidence type="ECO:0000256" key="5">
    <source>
        <dbReference type="ARBA" id="ARBA00022729"/>
    </source>
</evidence>
<evidence type="ECO:0000256" key="4">
    <source>
        <dbReference type="ARBA" id="ARBA00022670"/>
    </source>
</evidence>
<keyword evidence="17" id="KW-1185">Reference proteome</keyword>
<keyword evidence="8 13" id="KW-0802">TPR repeat</keyword>
<dbReference type="InterPro" id="IPR056834">
    <property type="entry name" value="ARM_TT21_C"/>
</dbReference>
<dbReference type="Pfam" id="PF25060">
    <property type="entry name" value="ARM_TT21_2nd"/>
    <property type="match status" value="1"/>
</dbReference>
<dbReference type="FunFam" id="2.40.10.10:FF:000017">
    <property type="entry name" value="Chymotrypsin-like elastase family member 1"/>
    <property type="match status" value="1"/>
</dbReference>
<dbReference type="Pfam" id="PF25064">
    <property type="entry name" value="ARM_TT21_5th"/>
    <property type="match status" value="1"/>
</dbReference>
<name>A0A8J7NIM2_ATRSP</name>
<evidence type="ECO:0000256" key="10">
    <source>
        <dbReference type="ARBA" id="ARBA00023145"/>
    </source>
</evidence>
<keyword evidence="9 14" id="KW-0720">Serine protease</keyword>
<keyword evidence="7 14" id="KW-0378">Hydrolase</keyword>
<dbReference type="Pfam" id="PF25068">
    <property type="entry name" value="ARM_TT21_4th"/>
    <property type="match status" value="1"/>
</dbReference>
<comment type="subcellular location">
    <subcellularLocation>
        <location evidence="1">Secreted</location>
    </subcellularLocation>
</comment>
<dbReference type="FunFam" id="1.25.40.10:FF:000245">
    <property type="entry name" value="Tetratricopeptide repeat domain 21B"/>
    <property type="match status" value="1"/>
</dbReference>
<dbReference type="GO" id="GO:0030991">
    <property type="term" value="C:intraciliary transport particle A"/>
    <property type="evidence" value="ECO:0007669"/>
    <property type="project" value="TreeGrafter"/>
</dbReference>
<dbReference type="InterPro" id="IPR043504">
    <property type="entry name" value="Peptidase_S1_PA_chymotrypsin"/>
</dbReference>
<dbReference type="PANTHER" id="PTHR14699">
    <property type="entry name" value="STI2 PROTEIN-RELATED"/>
    <property type="match status" value="1"/>
</dbReference>
<evidence type="ECO:0000259" key="15">
    <source>
        <dbReference type="PROSITE" id="PS50240"/>
    </source>
</evidence>
<keyword evidence="3" id="KW-0964">Secreted</keyword>
<dbReference type="FunFam" id="2.40.10.10:FF:000122">
    <property type="entry name" value="Chymotrypsin-like elastase family member 1"/>
    <property type="match status" value="2"/>
</dbReference>
<dbReference type="GO" id="GO:0005929">
    <property type="term" value="C:cilium"/>
    <property type="evidence" value="ECO:0007669"/>
    <property type="project" value="GOC"/>
</dbReference>
<keyword evidence="11" id="KW-1015">Disulfide bond</keyword>
<gene>
    <name evidence="16" type="primary">Ttc21b_0</name>
    <name evidence="16" type="ORF">GTO95_0016972</name>
</gene>
<comment type="similarity">
    <text evidence="2">Belongs to the TTC21 family.</text>
</comment>
<evidence type="ECO:0000256" key="6">
    <source>
        <dbReference type="ARBA" id="ARBA00022737"/>
    </source>
</evidence>
<dbReference type="GO" id="GO:0061512">
    <property type="term" value="P:protein localization to cilium"/>
    <property type="evidence" value="ECO:0007669"/>
    <property type="project" value="TreeGrafter"/>
</dbReference>
<evidence type="ECO:0000256" key="9">
    <source>
        <dbReference type="ARBA" id="ARBA00022825"/>
    </source>
</evidence>
<dbReference type="FunFam" id="2.40.10.10:FF:000002">
    <property type="entry name" value="Transmembrane protease serine"/>
    <property type="match status" value="1"/>
</dbReference>
<dbReference type="PROSITE" id="PS00134">
    <property type="entry name" value="TRYPSIN_HIS"/>
    <property type="match status" value="2"/>
</dbReference>
<dbReference type="CDD" id="cd00190">
    <property type="entry name" value="Tryp_SPc"/>
    <property type="match status" value="2"/>
</dbReference>
<comment type="similarity">
    <text evidence="12">Belongs to the peptidase S1 family. CLIP subfamily.</text>
</comment>
<evidence type="ECO:0000256" key="1">
    <source>
        <dbReference type="ARBA" id="ARBA00004613"/>
    </source>
</evidence>
<dbReference type="InterPro" id="IPR001254">
    <property type="entry name" value="Trypsin_dom"/>
</dbReference>
<dbReference type="Pfam" id="PF25063">
    <property type="entry name" value="ARM_TT21_C"/>
    <property type="match status" value="1"/>
</dbReference>
<dbReference type="PROSITE" id="PS00135">
    <property type="entry name" value="TRYPSIN_SER"/>
    <property type="match status" value="2"/>
</dbReference>
<accession>A0A8J7NIM2</accession>
<dbReference type="GO" id="GO:0035721">
    <property type="term" value="P:intraciliary retrograde transport"/>
    <property type="evidence" value="ECO:0007669"/>
    <property type="project" value="TreeGrafter"/>
</dbReference>
<evidence type="ECO:0000256" key="2">
    <source>
        <dbReference type="ARBA" id="ARBA00010935"/>
    </source>
</evidence>
<sequence length="1845" mass="208293">QASLTYYCREKYYHHVIQVANEYLKTYNNDPLLLFFKGYGILMEGRIQEAIRDLEQVKDKQDVSLCCIMALIYAHKQSKTVDREALVELETKLKTDRKSAGEKALYYAGMFLWVLGRSHKAKDYIDRMLKISGSTKEGLILKGWIELSSDKEYNRNISIKYFDEGVQESKNVLGLMGKVNYFVRKQNFTIAIENVNQIIVSHPDFLPALIIKMTLFLAQQDWDQVMETAHRILQRDKSNVKALQIMTMHALAKEGDVTKAMEYVQLLIRAVETTEPCNPSLRLNIIIPISRVCGNNKEILQNLCEFAERGFRMAPVDADAATEIGHLLVLQDNVRGAAKWYSQAMSLDGSSVPALTGVIKCQLLEGQLREAEQQLEFLREVQQSIGKSGEVALLEAILASKKGEGQEAVSALLKEATELHFSAIEGLPLGVEYFEKLNPAFLFDIVKTHMTFCPSQPRSPGQPLSFVLKHSAMILDPVVKTAPGILPAVYLMAKVKFISGDLTAAHGFLTRCQELDPTIADVHLLQAQVYLCLEDYKKCFQSLETGLSHNFQVREFPLYHLIKARALKKTGSLPEAIQSLKMIMSLPGIRRGTKEKDTTISIGDRVSVYLELAEALRLNGEQHEATKIMQDAIVNFTGTPEEIRVTIANVDFALAKDDTEAALTVLQNIEPSQQYYTEAKEKLAKVYLHKRKDKKLYIACYRELCEELPGPHTSLLLGDAYMHIQEPGKAIEIYQDALQKNIRDATLASRIGQALVKTHQYSKAIKYYEAALKNSEQDFLCYDLAELLMKLKQYDKADKLLSHTVDHDIANDLPTMIHDVKHLNLLAKVYTMCGKPAMDTLNKAYDIQTRILRRLPLDQPEIIPAQKQVASSICCYIAQQFWEQKDFEKAMKFYKEALTYSEEDSKILLELARLYLVRGDVDSCRQQCLVLLKNEENNEDAVMLMADLLFRREEYEKSILHCTQLIEQFPDNYSVLAKLIDLLRRTGRLDDAPSYLKMSENHSVRAPMEPGYNYCKGLYLWHTGQPNEALKHFNKSRKDTDWGENAIYNMIEICLNPDNETIGGEVFEVSPEEPSTNENERKELEQLAVKTAENLLKKHQPRTKQAQEKLKLLQNRCLMATKDVKQVEKALLAFTEMAKKNHVPSLLAMAQAFMILKQTPRARNQLKRLGKMEWNEGNAEEFEQSWLLLADIYISSGKYDIAIDFLKRCLLYNKAGLVVLLDSKAFEYLGFIMEMEQSYKDAANNYEMAWKYSNRMNPAVGVIYGNHSPLSDAVSRQGTERVVGGTDAPPNYWRWQVSLQYGEPYDETSFYHICGGTLISINFVMTAGHCILSPQSTNFRVVLGEYNLYIQEGTEIVLPVERIFLHPQWTGDLGNGNDIALLKLASPIYDNGFIEIAQLPEYEQFLPNGYTCYITGWGLTQSGGSSPAILQEAPLPIVEHSICSRSDWWGSLAKETMLCAGGDGNIAGCQGDSGGPLNCYMNGYWQVHGVVSYGPSGMCNAYKKPTVFTRVSSYLGWISTHIIFMHLNMSWCNLREGHAKAVQINIQGKFPPSKKKEIIQNRKAKCHANIKAVLTGFSFPHSNVFWKDVPQSDILLFPFQISLQYTYPNAGGWGVTCGGTLITLRWVMTAAHCVDFDDGSIYRVALGEHNLYVEEGTEYYRDVDQIIIHEKWDGSLARGYDIALLHLAVPAYVSAYVKTATLPPAGAILPSGYPCYITGWGLTEDRGSPSPVLLQALLPVVDIPTCATREYWDYYAKNNMICAGGDGNLAGCQGDSGGPLNCQVNGVWQVHGIVSFGPYICNLYKKPTVFSRVSDYIEWIQNVSLVWCFHCISVTVAYYSFNFCQ</sequence>
<evidence type="ECO:0000256" key="3">
    <source>
        <dbReference type="ARBA" id="ARBA00022525"/>
    </source>
</evidence>
<dbReference type="Proteomes" id="UP000736164">
    <property type="component" value="Unassembled WGS sequence"/>
</dbReference>
<evidence type="ECO:0000256" key="8">
    <source>
        <dbReference type="ARBA" id="ARBA00022803"/>
    </source>
</evidence>
<dbReference type="GO" id="GO:0004252">
    <property type="term" value="F:serine-type endopeptidase activity"/>
    <property type="evidence" value="ECO:0007669"/>
    <property type="project" value="InterPro"/>
</dbReference>
<keyword evidence="6" id="KW-0677">Repeat</keyword>
<dbReference type="FunFam" id="1.25.40.10:FF:000377">
    <property type="entry name" value="Tetratricopeptide repeat domain 21B"/>
    <property type="match status" value="1"/>
</dbReference>
<dbReference type="FunFam" id="1.25.40.10:FF:000548">
    <property type="entry name" value="Tetratricopeptide repeat domain 21A"/>
    <property type="match status" value="1"/>
</dbReference>
<feature type="domain" description="Peptidase S1" evidence="15">
    <location>
        <begin position="1282"/>
        <end position="1523"/>
    </location>
</feature>
<dbReference type="GO" id="GO:0005576">
    <property type="term" value="C:extracellular region"/>
    <property type="evidence" value="ECO:0007669"/>
    <property type="project" value="UniProtKB-SubCell"/>
</dbReference>
<proteinExistence type="inferred from homology"/>
<keyword evidence="10" id="KW-0865">Zymogen</keyword>
<dbReference type="GO" id="GO:0006508">
    <property type="term" value="P:proteolysis"/>
    <property type="evidence" value="ECO:0007669"/>
    <property type="project" value="UniProtKB-KW"/>
</dbReference>
<evidence type="ECO:0000256" key="11">
    <source>
        <dbReference type="ARBA" id="ARBA00023157"/>
    </source>
</evidence>
<dbReference type="InterPro" id="IPR056832">
    <property type="entry name" value="ARM_TT21_2nd"/>
</dbReference>
<dbReference type="InterPro" id="IPR056836">
    <property type="entry name" value="ARM_TT21_4th"/>
</dbReference>
<dbReference type="SUPFAM" id="SSF48452">
    <property type="entry name" value="TPR-like"/>
    <property type="match status" value="5"/>
</dbReference>
<dbReference type="SMART" id="SM00020">
    <property type="entry name" value="Tryp_SPc"/>
    <property type="match status" value="2"/>
</dbReference>
<dbReference type="Pfam" id="PF25058">
    <property type="entry name" value="ARM_TT21"/>
    <property type="match status" value="1"/>
</dbReference>
<dbReference type="PANTHER" id="PTHR14699:SF2">
    <property type="entry name" value="TETRATRICOPEPTIDE REPEAT PROTEIN 21A"/>
    <property type="match status" value="1"/>
</dbReference>
<dbReference type="EMBL" id="JAAWVO010006350">
    <property type="protein sequence ID" value="MBN3312580.1"/>
    <property type="molecule type" value="Genomic_DNA"/>
</dbReference>
<dbReference type="SMART" id="SM00028">
    <property type="entry name" value="TPR"/>
    <property type="match status" value="11"/>
</dbReference>
<evidence type="ECO:0000256" key="13">
    <source>
        <dbReference type="PROSITE-ProRule" id="PRU00339"/>
    </source>
</evidence>
<evidence type="ECO:0000256" key="12">
    <source>
        <dbReference type="ARBA" id="ARBA00024195"/>
    </source>
</evidence>
<dbReference type="Gene3D" id="1.25.40.10">
    <property type="entry name" value="Tetratricopeptide repeat domain"/>
    <property type="match status" value="6"/>
</dbReference>
<dbReference type="InterPro" id="IPR018114">
    <property type="entry name" value="TRYPSIN_HIS"/>
</dbReference>
<feature type="non-terminal residue" evidence="16">
    <location>
        <position position="1845"/>
    </location>
</feature>
<dbReference type="SUPFAM" id="SSF50494">
    <property type="entry name" value="Trypsin-like serine proteases"/>
    <property type="match status" value="2"/>
</dbReference>
<dbReference type="InterPro" id="IPR009003">
    <property type="entry name" value="Peptidase_S1_PA"/>
</dbReference>
<dbReference type="InterPro" id="IPR019734">
    <property type="entry name" value="TPR_rpt"/>
</dbReference>
<dbReference type="InterPro" id="IPR033116">
    <property type="entry name" value="TRYPSIN_SER"/>
</dbReference>
<feature type="non-terminal residue" evidence="16">
    <location>
        <position position="1"/>
    </location>
</feature>
<dbReference type="Gene3D" id="2.40.10.10">
    <property type="entry name" value="Trypsin-like serine proteases"/>
    <property type="match status" value="4"/>
</dbReference>